<feature type="transmembrane region" description="Helical" evidence="20">
    <location>
        <begin position="632"/>
        <end position="651"/>
    </location>
</feature>
<dbReference type="PANTHER" id="PTHR46685:SF1">
    <property type="entry name" value="SMALL RIBOSOMAL SUBUNIT PROTEIN US15M"/>
    <property type="match status" value="1"/>
</dbReference>
<dbReference type="AlphaFoldDB" id="A0A3Q0HI73"/>
<feature type="chain" id="PRO_5018316990" description="Small ribosomal subunit protein uS15m" evidence="21">
    <location>
        <begin position="19"/>
        <end position="1001"/>
    </location>
</feature>
<comment type="similarity">
    <text evidence="4">Belongs to the type I cytokine receptor family. Type 2 subfamily.</text>
</comment>
<keyword evidence="12 20" id="KW-0472">Membrane</keyword>
<feature type="compositionally biased region" description="Basic and acidic residues" evidence="19">
    <location>
        <begin position="713"/>
        <end position="725"/>
    </location>
</feature>
<keyword evidence="23" id="KW-1185">Reference proteome</keyword>
<evidence type="ECO:0000256" key="19">
    <source>
        <dbReference type="SAM" id="MobiDB-lite"/>
    </source>
</evidence>
<dbReference type="SMART" id="SM00060">
    <property type="entry name" value="FN3"/>
    <property type="match status" value="4"/>
</dbReference>
<dbReference type="GO" id="GO:0032543">
    <property type="term" value="P:mitochondrial translation"/>
    <property type="evidence" value="ECO:0007669"/>
    <property type="project" value="TreeGrafter"/>
</dbReference>
<feature type="signal peptide" evidence="21">
    <location>
        <begin position="1"/>
        <end position="18"/>
    </location>
</feature>
<dbReference type="InterPro" id="IPR000589">
    <property type="entry name" value="Ribosomal_uS15"/>
</dbReference>
<name>A0A3Q0HI73_ALLSI</name>
<dbReference type="HAMAP" id="MF_01343_B">
    <property type="entry name" value="Ribosomal_uS15_B"/>
    <property type="match status" value="1"/>
</dbReference>
<dbReference type="InterPro" id="IPR052137">
    <property type="entry name" value="uS15_ribosomal"/>
</dbReference>
<dbReference type="SUPFAM" id="SSF49265">
    <property type="entry name" value="Fibronectin type III"/>
    <property type="match status" value="4"/>
</dbReference>
<feature type="region of interest" description="Disordered" evidence="19">
    <location>
        <begin position="445"/>
        <end position="466"/>
    </location>
</feature>
<dbReference type="GO" id="GO:0003723">
    <property type="term" value="F:RNA binding"/>
    <property type="evidence" value="ECO:0007669"/>
    <property type="project" value="TreeGrafter"/>
</dbReference>
<dbReference type="Pfam" id="PF00041">
    <property type="entry name" value="fn3"/>
    <property type="match status" value="1"/>
</dbReference>
<evidence type="ECO:0000256" key="12">
    <source>
        <dbReference type="ARBA" id="ARBA00023136"/>
    </source>
</evidence>
<evidence type="ECO:0000256" key="6">
    <source>
        <dbReference type="ARBA" id="ARBA00022729"/>
    </source>
</evidence>
<keyword evidence="14" id="KW-0325">Glycoprotein</keyword>
<dbReference type="CDD" id="cd00063">
    <property type="entry name" value="FN3"/>
    <property type="match status" value="2"/>
</dbReference>
<keyword evidence="7" id="KW-0677">Repeat</keyword>
<gene>
    <name evidence="24" type="primary">LOC102369421</name>
</gene>
<evidence type="ECO:0000256" key="3">
    <source>
        <dbReference type="ARBA" id="ARBA00008434"/>
    </source>
</evidence>
<protein>
    <recommendedName>
        <fullName evidence="17">Small ribosomal subunit protein uS15m</fullName>
    </recommendedName>
    <alternativeName>
        <fullName evidence="18">28S ribosomal protein S15, mitochondrial</fullName>
    </alternativeName>
</protein>
<evidence type="ECO:0000256" key="16">
    <source>
        <dbReference type="ARBA" id="ARBA00023319"/>
    </source>
</evidence>
<dbReference type="GO" id="GO:0005886">
    <property type="term" value="C:plasma membrane"/>
    <property type="evidence" value="ECO:0007669"/>
    <property type="project" value="UniProtKB-ARBA"/>
</dbReference>
<feature type="compositionally biased region" description="Basic and acidic residues" evidence="19">
    <location>
        <begin position="976"/>
        <end position="994"/>
    </location>
</feature>
<dbReference type="InterPro" id="IPR036179">
    <property type="entry name" value="Ig-like_dom_sf"/>
</dbReference>
<dbReference type="PANTHER" id="PTHR46685">
    <property type="entry name" value="28S RIBOSOMAL PROTEIN S15, MITOCHONDRIAL"/>
    <property type="match status" value="1"/>
</dbReference>
<dbReference type="GO" id="GO:0003735">
    <property type="term" value="F:structural constituent of ribosome"/>
    <property type="evidence" value="ECO:0007669"/>
    <property type="project" value="InterPro"/>
</dbReference>
<dbReference type="SMART" id="SM01387">
    <property type="entry name" value="Ribosomal_S15"/>
    <property type="match status" value="1"/>
</dbReference>
<keyword evidence="16" id="KW-0393">Immunoglobulin domain</keyword>
<organism evidence="23 24">
    <name type="scientific">Alligator sinensis</name>
    <name type="common">Chinese alligator</name>
    <dbReference type="NCBI Taxonomy" id="38654"/>
    <lineage>
        <taxon>Eukaryota</taxon>
        <taxon>Metazoa</taxon>
        <taxon>Chordata</taxon>
        <taxon>Craniata</taxon>
        <taxon>Vertebrata</taxon>
        <taxon>Euteleostomi</taxon>
        <taxon>Archelosauria</taxon>
        <taxon>Archosauria</taxon>
        <taxon>Crocodylia</taxon>
        <taxon>Alligatoridae</taxon>
        <taxon>Alligatorinae</taxon>
        <taxon>Alligator</taxon>
    </lineage>
</organism>
<evidence type="ECO:0000256" key="18">
    <source>
        <dbReference type="ARBA" id="ARBA00035528"/>
    </source>
</evidence>
<evidence type="ECO:0000256" key="10">
    <source>
        <dbReference type="ARBA" id="ARBA00022989"/>
    </source>
</evidence>
<dbReference type="GO" id="GO:0005763">
    <property type="term" value="C:mitochondrial small ribosomal subunit"/>
    <property type="evidence" value="ECO:0007669"/>
    <property type="project" value="TreeGrafter"/>
</dbReference>
<keyword evidence="10 20" id="KW-1133">Transmembrane helix</keyword>
<evidence type="ECO:0000256" key="4">
    <source>
        <dbReference type="ARBA" id="ARBA00008921"/>
    </source>
</evidence>
<feature type="domain" description="Fibronectin type-III" evidence="22">
    <location>
        <begin position="531"/>
        <end position="626"/>
    </location>
</feature>
<evidence type="ECO:0000256" key="21">
    <source>
        <dbReference type="SAM" id="SignalP"/>
    </source>
</evidence>
<dbReference type="Pfam" id="PF00312">
    <property type="entry name" value="Ribosomal_S15"/>
    <property type="match status" value="1"/>
</dbReference>
<evidence type="ECO:0000256" key="7">
    <source>
        <dbReference type="ARBA" id="ARBA00022737"/>
    </source>
</evidence>
<reference evidence="24" key="1">
    <citation type="submission" date="2025-08" db="UniProtKB">
        <authorList>
            <consortium name="RefSeq"/>
        </authorList>
    </citation>
    <scope>IDENTIFICATION</scope>
</reference>
<dbReference type="InterPro" id="IPR005290">
    <property type="entry name" value="Ribosomal_uS15_bac-type"/>
</dbReference>
<evidence type="ECO:0000256" key="11">
    <source>
        <dbReference type="ARBA" id="ARBA00023128"/>
    </source>
</evidence>
<keyword evidence="6 21" id="KW-0732">Signal</keyword>
<evidence type="ECO:0000256" key="5">
    <source>
        <dbReference type="ARBA" id="ARBA00022692"/>
    </source>
</evidence>
<dbReference type="FunFam" id="2.60.40.10:FF:000879">
    <property type="entry name" value="Colony stimulating factor 3 receptor"/>
    <property type="match status" value="1"/>
</dbReference>
<comment type="subcellular location">
    <subcellularLocation>
        <location evidence="2">Membrane</location>
        <topology evidence="2">Single-pass type I membrane protein</topology>
    </subcellularLocation>
    <subcellularLocation>
        <location evidence="1">Mitochondrion</location>
    </subcellularLocation>
</comment>
<dbReference type="Gene3D" id="1.10.287.10">
    <property type="entry name" value="S15/NS1, RNA-binding"/>
    <property type="match status" value="1"/>
</dbReference>
<feature type="domain" description="Fibronectin type-III" evidence="22">
    <location>
        <begin position="243"/>
        <end position="339"/>
    </location>
</feature>
<evidence type="ECO:0000256" key="9">
    <source>
        <dbReference type="ARBA" id="ARBA00022980"/>
    </source>
</evidence>
<evidence type="ECO:0000256" key="20">
    <source>
        <dbReference type="SAM" id="Phobius"/>
    </source>
</evidence>
<dbReference type="PROSITE" id="PS50853">
    <property type="entry name" value="FN3"/>
    <property type="match status" value="2"/>
</dbReference>
<keyword evidence="5 20" id="KW-0812">Transmembrane</keyword>
<dbReference type="NCBIfam" id="TIGR00952">
    <property type="entry name" value="S15_bact"/>
    <property type="match status" value="1"/>
</dbReference>
<evidence type="ECO:0000256" key="17">
    <source>
        <dbReference type="ARBA" id="ARBA00035249"/>
    </source>
</evidence>
<dbReference type="Gene3D" id="2.60.40.10">
    <property type="entry name" value="Immunoglobulins"/>
    <property type="match status" value="6"/>
</dbReference>
<evidence type="ECO:0000313" key="24">
    <source>
        <dbReference type="RefSeq" id="XP_025071644.1"/>
    </source>
</evidence>
<feature type="region of interest" description="Disordered" evidence="19">
    <location>
        <begin position="687"/>
        <end position="788"/>
    </location>
</feature>
<dbReference type="GeneID" id="102369421"/>
<evidence type="ECO:0000256" key="1">
    <source>
        <dbReference type="ARBA" id="ARBA00004173"/>
    </source>
</evidence>
<feature type="region of interest" description="Disordered" evidence="19">
    <location>
        <begin position="976"/>
        <end position="1001"/>
    </location>
</feature>
<keyword evidence="11" id="KW-0496">Mitochondrion</keyword>
<dbReference type="InterPro" id="IPR003961">
    <property type="entry name" value="FN3_dom"/>
</dbReference>
<dbReference type="InterPro" id="IPR013783">
    <property type="entry name" value="Ig-like_fold"/>
</dbReference>
<evidence type="ECO:0000256" key="14">
    <source>
        <dbReference type="ARBA" id="ARBA00023180"/>
    </source>
</evidence>
<keyword evidence="9" id="KW-0689">Ribosomal protein</keyword>
<keyword evidence="8" id="KW-0809">Transit peptide</keyword>
<keyword evidence="13 24" id="KW-0675">Receptor</keyword>
<evidence type="ECO:0000313" key="23">
    <source>
        <dbReference type="Proteomes" id="UP000189705"/>
    </source>
</evidence>
<dbReference type="InterPro" id="IPR009068">
    <property type="entry name" value="uS15_NS1_RNA-bd_sf"/>
</dbReference>
<evidence type="ECO:0000256" key="2">
    <source>
        <dbReference type="ARBA" id="ARBA00004479"/>
    </source>
</evidence>
<evidence type="ECO:0000256" key="8">
    <source>
        <dbReference type="ARBA" id="ARBA00022946"/>
    </source>
</evidence>
<dbReference type="STRING" id="38654.A0A3Q0HI73"/>
<dbReference type="RefSeq" id="XP_025071644.1">
    <property type="nucleotide sequence ID" value="XM_025215859.1"/>
</dbReference>
<evidence type="ECO:0000259" key="22">
    <source>
        <dbReference type="PROSITE" id="PS50853"/>
    </source>
</evidence>
<dbReference type="InterPro" id="IPR036116">
    <property type="entry name" value="FN3_sf"/>
</dbReference>
<accession>A0A3Q0HI73</accession>
<dbReference type="InParanoid" id="A0A3Q0HI73"/>
<sequence length="1001" mass="111940">MMLPSSLLVLLLLGGAQGCGEVRVEPPTVLLGSPVTASCRVQQALCHGWHASSLGTSTAQSLGGGLEGGIRLMWKLDNKTLPGTQYWSANGTVESILTIAHVSWTRAKLRCYLAGMGTGTKTETPQLIATADIQAGHLPSKPHNLTCMMNLREMSLTCRWDPGAESLLPTETILKSRKTCRVVTKAIQECRPLLPGENHCTLPHQHLQLYQDMEFWVWVRNPLGTAESEHLCLDPTDVAKLDAPTLMSVQPFQPNCVAVAWDVARSSAYIEQQCELRYRRDKELAWTLVSGIISSNQKVQHCGLLFGMPYRLQMRCRRKTFPSYWSEWSTEQGFTTHEKAPAGKLDAWWQVTPSGSRQRAEVQLLWKALAWQEANGRILGYWVALSPQQRGRVPTTVCNTTEMGCNFSVPAGVRSVYLAAYNAAGKGPPTEVIFLERRGRHRHGLAAPACPRGQSPPPPLPSPEGRWPPAWPADPGGRLGWQVEHNHSATGALIQDGIEPFRRYNISVYPLYVDAVGVPRHTATYSQQKAPSHTPKLHLRSISKYQAELSWQPVPTELQNGFITNYTIFWASTSSNMSSAVVDSDVQAFTIRPLKPSTTYKVHIMASTVAGSTNGTILMLTTTALDITEIQFLLLCLSLIFVLLIVFTVCLQKNGRMKKQFWPRVPDPVNSSLGKWVPADLQQVSTGQATGAAPGCRPAQCPAPHEPSPTPRHAREAPGRHRDGQGRSAMVGGSQRQDGSHPARPLARHPRAQSRTGSRALRIRPRVRGGRVPGQGDRRQRRYCFPPAGSPLVQAARAYARPVRRRSQELPSHLDDIPPTMLRKEYAGLPIIDKADDVVKKILSLEMAGQREKVKIKMEQLAEKVRRAPNDNGSCEVQVAYLTAKIRSYQEHLQKHPKDTRNRRVMLMAIDQQQKMLKYLRCTRYDIFENTCKQLGIEYTFPPPYHRKVTRLWLAKKAFCLKVFEEVQKLKAPERLKQRRKWQEKARAAREQAQQRDGTPV</sequence>
<dbReference type="Proteomes" id="UP000189705">
    <property type="component" value="Unplaced"/>
</dbReference>
<dbReference type="SUPFAM" id="SSF47060">
    <property type="entry name" value="S15/NS1 RNA-binding domain"/>
    <property type="match status" value="1"/>
</dbReference>
<evidence type="ECO:0000256" key="15">
    <source>
        <dbReference type="ARBA" id="ARBA00023274"/>
    </source>
</evidence>
<evidence type="ECO:0000256" key="13">
    <source>
        <dbReference type="ARBA" id="ARBA00023170"/>
    </source>
</evidence>
<dbReference type="CDD" id="cd00353">
    <property type="entry name" value="Ribosomal_S15p_S13e"/>
    <property type="match status" value="1"/>
</dbReference>
<dbReference type="KEGG" id="asn:102369421"/>
<dbReference type="FunFam" id="2.60.40.10:FF:000465">
    <property type="entry name" value="Granulocyte colony-stimulating factor receptor"/>
    <property type="match status" value="1"/>
</dbReference>
<keyword evidence="15" id="KW-0687">Ribonucleoprotein</keyword>
<comment type="similarity">
    <text evidence="3">Belongs to the universal ribosomal protein uS15 family.</text>
</comment>
<dbReference type="SUPFAM" id="SSF48726">
    <property type="entry name" value="Immunoglobulin"/>
    <property type="match status" value="1"/>
</dbReference>
<proteinExistence type="inferred from homology"/>